<keyword evidence="3" id="KW-1185">Reference proteome</keyword>
<comment type="caution">
    <text evidence="2">The sequence shown here is derived from an EMBL/GenBank/DDBJ whole genome shotgun (WGS) entry which is preliminary data.</text>
</comment>
<name>A0A8S4BRN1_9TELE</name>
<evidence type="ECO:0000313" key="3">
    <source>
        <dbReference type="Proteomes" id="UP000677803"/>
    </source>
</evidence>
<dbReference type="AlphaFoldDB" id="A0A8S4BRN1"/>
<accession>A0A8S4BRN1</accession>
<keyword evidence="1" id="KW-0812">Transmembrane</keyword>
<feature type="transmembrane region" description="Helical" evidence="1">
    <location>
        <begin position="57"/>
        <end position="79"/>
    </location>
</feature>
<reference evidence="2" key="1">
    <citation type="submission" date="2021-05" db="EMBL/GenBank/DDBJ databases">
        <authorList>
            <person name="Tigano A."/>
        </authorList>
    </citation>
    <scope>NUCLEOTIDE SEQUENCE</scope>
</reference>
<dbReference type="Proteomes" id="UP000677803">
    <property type="component" value="Unassembled WGS sequence"/>
</dbReference>
<dbReference type="EMBL" id="CAJRST010038444">
    <property type="protein sequence ID" value="CAG6011898.1"/>
    <property type="molecule type" value="Genomic_DNA"/>
</dbReference>
<evidence type="ECO:0000256" key="1">
    <source>
        <dbReference type="SAM" id="Phobius"/>
    </source>
</evidence>
<gene>
    <name evidence="2" type="ORF">MMEN_LOCUS19090</name>
</gene>
<keyword evidence="1" id="KW-0472">Membrane</keyword>
<proteinExistence type="predicted"/>
<evidence type="ECO:0000313" key="2">
    <source>
        <dbReference type="EMBL" id="CAG6011898.1"/>
    </source>
</evidence>
<organism evidence="2 3">
    <name type="scientific">Menidia menidia</name>
    <name type="common">Atlantic silverside</name>
    <dbReference type="NCBI Taxonomy" id="238744"/>
    <lineage>
        <taxon>Eukaryota</taxon>
        <taxon>Metazoa</taxon>
        <taxon>Chordata</taxon>
        <taxon>Craniata</taxon>
        <taxon>Vertebrata</taxon>
        <taxon>Euteleostomi</taxon>
        <taxon>Actinopterygii</taxon>
        <taxon>Neopterygii</taxon>
        <taxon>Teleostei</taxon>
        <taxon>Neoteleostei</taxon>
        <taxon>Acanthomorphata</taxon>
        <taxon>Ovalentaria</taxon>
        <taxon>Atherinomorphae</taxon>
        <taxon>Atheriniformes</taxon>
        <taxon>Atherinopsidae</taxon>
        <taxon>Menidiinae</taxon>
        <taxon>Menidia</taxon>
    </lineage>
</organism>
<protein>
    <submittedName>
        <fullName evidence="2">(Atlantic silverside) hypothetical protein</fullName>
    </submittedName>
</protein>
<keyword evidence="1" id="KW-1133">Transmembrane helix</keyword>
<sequence length="284" mass="30841">MNVSTLVFSINGTTCVNVAPGKESTCPSEVRKGGIRDRLESPIIRWVFRTQRDQSSAFLLVWMCEVTVCVSLLVFLLSLSEGLKLVERMSPEERCFPLGTSRVRCDSPSPEKVKAAAPGVSFAFGEAVWTGAVGPTVQEGAGSGLCAGSTRLRLRCGCAPKAGRGRRVLAGILAYEGPLGIWVHGVPPPKDSAVPFLLRSAPQVIQAFCPASAVDFLPCREEITQSREVTELKVDLFTSTAAPEGGHPKEPPLSDLIRTSEVLLSQRILLNLPNFQHQMYLRMY</sequence>